<feature type="transmembrane region" description="Helical" evidence="12">
    <location>
        <begin position="185"/>
        <end position="205"/>
    </location>
</feature>
<evidence type="ECO:0000256" key="11">
    <source>
        <dbReference type="ARBA" id="ARBA00023136"/>
    </source>
</evidence>
<dbReference type="AlphaFoldDB" id="A0A3B0YT26"/>
<dbReference type="CDD" id="cd07339">
    <property type="entry name" value="M48B_HtpX_like"/>
    <property type="match status" value="1"/>
</dbReference>
<accession>A0A3B0YT26</accession>
<evidence type="ECO:0000256" key="6">
    <source>
        <dbReference type="ARBA" id="ARBA00022723"/>
    </source>
</evidence>
<keyword evidence="9 12" id="KW-1133">Transmembrane helix</keyword>
<keyword evidence="6" id="KW-0479">Metal-binding</keyword>
<keyword evidence="7" id="KW-0378">Hydrolase</keyword>
<dbReference type="Gene3D" id="3.30.2010.10">
    <property type="entry name" value="Metalloproteases ('zincins'), catalytic domain"/>
    <property type="match status" value="1"/>
</dbReference>
<keyword evidence="10" id="KW-0482">Metalloprotease</keyword>
<keyword evidence="4" id="KW-0645">Protease</keyword>
<sequence>MSYSTTNRPLNQFQTSFLIFGLGSALALVGWLLGGTDLMVTTISSIIGLVILVPYVSPFLVLHLHKAEALTVVDSPSLYALVSDLTITADLSHQPKIYYIPSRIMNAFTVGLKNNASIAVTDGLLRHMNRRELNAILAHEVSHIKNQDMRIMAIADAMTQLIRLMSVIGLLLLLFSFPLSLFIEFAIPWLAIILLIVLPGISTLMKMKLSRTREFEADRTATILTQDPHALISALNRLEYRQWRWLTQYFSFPNNNSTLSQLSTHPETDQRIERLKMQATEMQHTIKPISTFELSRLMPRHVWELNKRTLMYSKNVGEQK</sequence>
<dbReference type="InterPro" id="IPR001915">
    <property type="entry name" value="Peptidase_M48"/>
</dbReference>
<protein>
    <recommendedName>
        <fullName evidence="13">Peptidase M48 domain-containing protein</fullName>
    </recommendedName>
</protein>
<dbReference type="EMBL" id="UOFO01000033">
    <property type="protein sequence ID" value="VAW84065.1"/>
    <property type="molecule type" value="Genomic_DNA"/>
</dbReference>
<dbReference type="GO" id="GO:0005886">
    <property type="term" value="C:plasma membrane"/>
    <property type="evidence" value="ECO:0007669"/>
    <property type="project" value="UniProtKB-SubCell"/>
</dbReference>
<feature type="transmembrane region" description="Helical" evidence="12">
    <location>
        <begin position="39"/>
        <end position="62"/>
    </location>
</feature>
<evidence type="ECO:0000259" key="13">
    <source>
        <dbReference type="Pfam" id="PF01435"/>
    </source>
</evidence>
<dbReference type="GO" id="GO:0004222">
    <property type="term" value="F:metalloendopeptidase activity"/>
    <property type="evidence" value="ECO:0007669"/>
    <property type="project" value="InterPro"/>
</dbReference>
<evidence type="ECO:0000256" key="9">
    <source>
        <dbReference type="ARBA" id="ARBA00022989"/>
    </source>
</evidence>
<keyword evidence="8" id="KW-0862">Zinc</keyword>
<dbReference type="PANTHER" id="PTHR43221:SF1">
    <property type="entry name" value="PROTEASE HTPX"/>
    <property type="match status" value="1"/>
</dbReference>
<proteinExistence type="predicted"/>
<feature type="domain" description="Peptidase M48" evidence="13">
    <location>
        <begin position="77"/>
        <end position="276"/>
    </location>
</feature>
<reference evidence="14" key="1">
    <citation type="submission" date="2018-06" db="EMBL/GenBank/DDBJ databases">
        <authorList>
            <person name="Zhirakovskaya E."/>
        </authorList>
    </citation>
    <scope>NUCLEOTIDE SEQUENCE</scope>
</reference>
<evidence type="ECO:0000256" key="10">
    <source>
        <dbReference type="ARBA" id="ARBA00023049"/>
    </source>
</evidence>
<name>A0A3B0YT26_9ZZZZ</name>
<comment type="cofactor">
    <cofactor evidence="1">
        <name>Zn(2+)</name>
        <dbReference type="ChEBI" id="CHEBI:29105"/>
    </cofactor>
</comment>
<evidence type="ECO:0000313" key="14">
    <source>
        <dbReference type="EMBL" id="VAW84065.1"/>
    </source>
</evidence>
<dbReference type="InterPro" id="IPR050083">
    <property type="entry name" value="HtpX_protease"/>
</dbReference>
<gene>
    <name evidence="14" type="ORF">MNBD_GAMMA16-1477</name>
</gene>
<feature type="transmembrane region" description="Helical" evidence="12">
    <location>
        <begin position="161"/>
        <end position="179"/>
    </location>
</feature>
<dbReference type="PANTHER" id="PTHR43221">
    <property type="entry name" value="PROTEASE HTPX"/>
    <property type="match status" value="1"/>
</dbReference>
<evidence type="ECO:0000256" key="2">
    <source>
        <dbReference type="ARBA" id="ARBA00004651"/>
    </source>
</evidence>
<evidence type="ECO:0000256" key="4">
    <source>
        <dbReference type="ARBA" id="ARBA00022670"/>
    </source>
</evidence>
<feature type="transmembrane region" description="Helical" evidence="12">
    <location>
        <begin position="12"/>
        <end position="33"/>
    </location>
</feature>
<keyword evidence="11 12" id="KW-0472">Membrane</keyword>
<comment type="subcellular location">
    <subcellularLocation>
        <location evidence="2">Cell membrane</location>
        <topology evidence="2">Multi-pass membrane protein</topology>
    </subcellularLocation>
</comment>
<dbReference type="Pfam" id="PF01435">
    <property type="entry name" value="Peptidase_M48"/>
    <property type="match status" value="1"/>
</dbReference>
<dbReference type="GO" id="GO:0046872">
    <property type="term" value="F:metal ion binding"/>
    <property type="evidence" value="ECO:0007669"/>
    <property type="project" value="UniProtKB-KW"/>
</dbReference>
<evidence type="ECO:0000256" key="1">
    <source>
        <dbReference type="ARBA" id="ARBA00001947"/>
    </source>
</evidence>
<keyword evidence="5 12" id="KW-0812">Transmembrane</keyword>
<evidence type="ECO:0000256" key="3">
    <source>
        <dbReference type="ARBA" id="ARBA00022475"/>
    </source>
</evidence>
<evidence type="ECO:0000256" key="7">
    <source>
        <dbReference type="ARBA" id="ARBA00022801"/>
    </source>
</evidence>
<evidence type="ECO:0000256" key="12">
    <source>
        <dbReference type="SAM" id="Phobius"/>
    </source>
</evidence>
<keyword evidence="3" id="KW-1003">Cell membrane</keyword>
<evidence type="ECO:0000256" key="8">
    <source>
        <dbReference type="ARBA" id="ARBA00022833"/>
    </source>
</evidence>
<evidence type="ECO:0000256" key="5">
    <source>
        <dbReference type="ARBA" id="ARBA00022692"/>
    </source>
</evidence>
<dbReference type="GO" id="GO:0006508">
    <property type="term" value="P:proteolysis"/>
    <property type="evidence" value="ECO:0007669"/>
    <property type="project" value="UniProtKB-KW"/>
</dbReference>
<organism evidence="14">
    <name type="scientific">hydrothermal vent metagenome</name>
    <dbReference type="NCBI Taxonomy" id="652676"/>
    <lineage>
        <taxon>unclassified sequences</taxon>
        <taxon>metagenomes</taxon>
        <taxon>ecological metagenomes</taxon>
    </lineage>
</organism>